<evidence type="ECO:0000256" key="9">
    <source>
        <dbReference type="RuleBase" id="RU003695"/>
    </source>
</evidence>
<evidence type="ECO:0000256" key="3">
    <source>
        <dbReference type="ARBA" id="ARBA00022448"/>
    </source>
</evidence>
<dbReference type="InterPro" id="IPR022272">
    <property type="entry name" value="Lipocalin_CS"/>
</dbReference>
<dbReference type="STRING" id="13616.ENSMODP00000056669"/>
<dbReference type="InParanoid" id="A0A5F8HAN7"/>
<keyword evidence="3" id="KW-0813">Transport</keyword>
<dbReference type="PANTHER" id="PTHR11430:SF13">
    <property type="entry name" value="NEUTROPHIL GELATINASE-ASSOCIATED LIPOCALIN"/>
    <property type="match status" value="1"/>
</dbReference>
<dbReference type="SUPFAM" id="SSF50814">
    <property type="entry name" value="Lipocalins"/>
    <property type="match status" value="1"/>
</dbReference>
<reference evidence="12" key="2">
    <citation type="submission" date="2025-08" db="UniProtKB">
        <authorList>
            <consortium name="Ensembl"/>
        </authorList>
    </citation>
    <scope>IDENTIFICATION</scope>
</reference>
<dbReference type="PROSITE" id="PS00213">
    <property type="entry name" value="LIPOCALIN"/>
    <property type="match status" value="1"/>
</dbReference>
<evidence type="ECO:0000256" key="7">
    <source>
        <dbReference type="ARBA" id="ARBA00023157"/>
    </source>
</evidence>
<dbReference type="InterPro" id="IPR003087">
    <property type="entry name" value="LCN2/LCN12"/>
</dbReference>
<dbReference type="InterPro" id="IPR012674">
    <property type="entry name" value="Calycin"/>
</dbReference>
<evidence type="ECO:0000256" key="1">
    <source>
        <dbReference type="ARBA" id="ARBA00004613"/>
    </source>
</evidence>
<dbReference type="GO" id="GO:0005615">
    <property type="term" value="C:extracellular space"/>
    <property type="evidence" value="ECO:0000318"/>
    <property type="project" value="GO_Central"/>
</dbReference>
<dbReference type="GeneTree" id="ENSGT01050000244868"/>
<organism evidence="12 13">
    <name type="scientific">Monodelphis domestica</name>
    <name type="common">Gray short-tailed opossum</name>
    <dbReference type="NCBI Taxonomy" id="13616"/>
    <lineage>
        <taxon>Eukaryota</taxon>
        <taxon>Metazoa</taxon>
        <taxon>Chordata</taxon>
        <taxon>Craniata</taxon>
        <taxon>Vertebrata</taxon>
        <taxon>Euteleostomi</taxon>
        <taxon>Mammalia</taxon>
        <taxon>Metatheria</taxon>
        <taxon>Didelphimorphia</taxon>
        <taxon>Didelphidae</taxon>
        <taxon>Monodelphis</taxon>
    </lineage>
</organism>
<keyword evidence="8" id="KW-0325">Glycoprotein</keyword>
<dbReference type="OMA" id="MHRTIYK"/>
<feature type="compositionally biased region" description="Low complexity" evidence="10">
    <location>
        <begin position="15"/>
        <end position="27"/>
    </location>
</feature>
<dbReference type="InterPro" id="IPR000566">
    <property type="entry name" value="Lipocln_cytosolic_FA-bd_dom"/>
</dbReference>
<name>A0A5F8HAN7_MONDO</name>
<feature type="domain" description="Lipocalin/cytosolic fatty-acid binding" evidence="11">
    <location>
        <begin position="82"/>
        <end position="148"/>
    </location>
</feature>
<evidence type="ECO:0000256" key="6">
    <source>
        <dbReference type="ARBA" id="ARBA00022743"/>
    </source>
</evidence>
<comment type="subcellular location">
    <subcellularLocation>
        <location evidence="1">Secreted</location>
    </subcellularLocation>
</comment>
<protein>
    <recommendedName>
        <fullName evidence="11">Lipocalin/cytosolic fatty-acid binding domain-containing protein</fullName>
    </recommendedName>
</protein>
<keyword evidence="6" id="KW-0494">Milk protein</keyword>
<comment type="similarity">
    <text evidence="2 9">Belongs to the calycin superfamily. Lipocalin family.</text>
</comment>
<dbReference type="FunCoup" id="A0A5F8HAN7">
    <property type="interactions" value="90"/>
</dbReference>
<dbReference type="GO" id="GO:0036094">
    <property type="term" value="F:small molecule binding"/>
    <property type="evidence" value="ECO:0007669"/>
    <property type="project" value="InterPro"/>
</dbReference>
<sequence length="291" mass="33052">MGSQDSSLTPPLPSLPSSFPHHLPNSPSVESTLKKRMAVSPLWIGLSLLGVLQTQAETTPEIPAPDLSRVPLQDNFQQNQFQGKWYVVGVAGNAFTSEEQGRFKMYTTAYDLQKDNSYIVTSTILRDNLCDRFVRTFVQKDRPGQFTLGNLKSEHGFLWVRLGLLQCAGPKDRPIKMGGRVMRYPTSKQGEGCYFWHHLQGPASTLSFLPPGYGLQDYFIRVVKTDYNNYAVVYFKKTVNNVDYFKITLYGRRDNLQPELKKDFTNFVKSLGLTDENIVFPVKINKCIYEA</sequence>
<evidence type="ECO:0000313" key="12">
    <source>
        <dbReference type="Ensembl" id="ENSMODP00000056669.1"/>
    </source>
</evidence>
<evidence type="ECO:0000259" key="11">
    <source>
        <dbReference type="Pfam" id="PF00061"/>
    </source>
</evidence>
<dbReference type="AlphaFoldDB" id="A0A5F8HAN7"/>
<dbReference type="InterPro" id="IPR002345">
    <property type="entry name" value="Lipocalin"/>
</dbReference>
<reference evidence="12" key="3">
    <citation type="submission" date="2025-09" db="UniProtKB">
        <authorList>
            <consortium name="Ensembl"/>
        </authorList>
    </citation>
    <scope>IDENTIFICATION</scope>
</reference>
<reference evidence="12 13" key="1">
    <citation type="journal article" date="2007" name="Nature">
        <title>Genome of the marsupial Monodelphis domestica reveals innovation in non-coding sequences.</title>
        <authorList>
            <person name="Mikkelsen T.S."/>
            <person name="Wakefield M.J."/>
            <person name="Aken B."/>
            <person name="Amemiya C.T."/>
            <person name="Chang J.L."/>
            <person name="Duke S."/>
            <person name="Garber M."/>
            <person name="Gentles A.J."/>
            <person name="Goodstadt L."/>
            <person name="Heger A."/>
            <person name="Jurka J."/>
            <person name="Kamal M."/>
            <person name="Mauceli E."/>
            <person name="Searle S.M."/>
            <person name="Sharpe T."/>
            <person name="Baker M.L."/>
            <person name="Batzer M.A."/>
            <person name="Benos P.V."/>
            <person name="Belov K."/>
            <person name="Clamp M."/>
            <person name="Cook A."/>
            <person name="Cuff J."/>
            <person name="Das R."/>
            <person name="Davidow L."/>
            <person name="Deakin J.E."/>
            <person name="Fazzari M.J."/>
            <person name="Glass J.L."/>
            <person name="Grabherr M."/>
            <person name="Greally J.M."/>
            <person name="Gu W."/>
            <person name="Hore T.A."/>
            <person name="Huttley G.A."/>
            <person name="Kleber M."/>
            <person name="Jirtle R.L."/>
            <person name="Koina E."/>
            <person name="Lee J.T."/>
            <person name="Mahony S."/>
            <person name="Marra M.A."/>
            <person name="Miller R.D."/>
            <person name="Nicholls R.D."/>
            <person name="Oda M."/>
            <person name="Papenfuss A.T."/>
            <person name="Parra Z.E."/>
            <person name="Pollock D.D."/>
            <person name="Ray D.A."/>
            <person name="Schein J.E."/>
            <person name="Speed T.P."/>
            <person name="Thompson K."/>
            <person name="VandeBerg J.L."/>
            <person name="Wade C.M."/>
            <person name="Walker J.A."/>
            <person name="Waters P.D."/>
            <person name="Webber C."/>
            <person name="Weidman J.R."/>
            <person name="Xie X."/>
            <person name="Zody M.C."/>
            <person name="Baldwin J."/>
            <person name="Abdouelleil A."/>
            <person name="Abdulkadir J."/>
            <person name="Abebe A."/>
            <person name="Abera B."/>
            <person name="Abreu J."/>
            <person name="Acer S.C."/>
            <person name="Aftuck L."/>
            <person name="Alexander A."/>
            <person name="An P."/>
            <person name="Anderson E."/>
            <person name="Anderson S."/>
            <person name="Arachi H."/>
            <person name="Azer M."/>
            <person name="Bachantsang P."/>
            <person name="Barry A."/>
            <person name="Bayul T."/>
            <person name="Berlin A."/>
            <person name="Bessette D."/>
            <person name="Bloom T."/>
            <person name="Bloom T."/>
            <person name="Boguslavskiy L."/>
            <person name="Bonnet C."/>
            <person name="Boukhgalter B."/>
            <person name="Bourzgui I."/>
            <person name="Brown A."/>
            <person name="Cahill P."/>
            <person name="Channer S."/>
            <person name="Cheshatsang Y."/>
            <person name="Chuda L."/>
            <person name="Citroen M."/>
            <person name="Collymore A."/>
            <person name="Cooke P."/>
            <person name="Costello M."/>
            <person name="D'Aco K."/>
            <person name="Daza R."/>
            <person name="De Haan G."/>
            <person name="DeGray S."/>
            <person name="DeMaso C."/>
            <person name="Dhargay N."/>
            <person name="Dooley K."/>
            <person name="Dooley E."/>
            <person name="Doricent M."/>
            <person name="Dorje P."/>
            <person name="Dorjee K."/>
            <person name="Dupes A."/>
            <person name="Elong R."/>
            <person name="Falk J."/>
            <person name="Farina A."/>
            <person name="Faro S."/>
            <person name="Ferguson D."/>
            <person name="Fisher S."/>
            <person name="Foley C.D."/>
            <person name="Franke A."/>
            <person name="Friedrich D."/>
            <person name="Gadbois L."/>
            <person name="Gearin G."/>
            <person name="Gearin C.R."/>
            <person name="Giannoukos G."/>
            <person name="Goode T."/>
            <person name="Graham J."/>
            <person name="Grandbois E."/>
            <person name="Grewal S."/>
            <person name="Gyaltsen K."/>
            <person name="Hafez N."/>
            <person name="Hagos B."/>
            <person name="Hall J."/>
            <person name="Henson C."/>
            <person name="Hollinger A."/>
            <person name="Honan T."/>
            <person name="Huard M.D."/>
            <person name="Hughes L."/>
            <person name="Hurhula B."/>
            <person name="Husby M.E."/>
            <person name="Kamat A."/>
            <person name="Kanga B."/>
            <person name="Kashin S."/>
            <person name="Khazanovich D."/>
            <person name="Kisner P."/>
            <person name="Lance K."/>
            <person name="Lara M."/>
            <person name="Lee W."/>
            <person name="Lennon N."/>
            <person name="Letendre F."/>
            <person name="LeVine R."/>
            <person name="Lipovsky A."/>
            <person name="Liu X."/>
            <person name="Liu J."/>
            <person name="Liu S."/>
            <person name="Lokyitsang T."/>
            <person name="Lokyitsang Y."/>
            <person name="Lubonja R."/>
            <person name="Lui A."/>
            <person name="MacDonald P."/>
            <person name="Magnisalis V."/>
            <person name="Maru K."/>
            <person name="Matthews C."/>
            <person name="McCusker W."/>
            <person name="McDonough S."/>
            <person name="Mehta T."/>
            <person name="Meldrim J."/>
            <person name="Meneus L."/>
            <person name="Mihai O."/>
            <person name="Mihalev A."/>
            <person name="Mihova T."/>
            <person name="Mittelman R."/>
            <person name="Mlenga V."/>
            <person name="Montmayeur A."/>
            <person name="Mulrain L."/>
            <person name="Navidi A."/>
            <person name="Naylor J."/>
            <person name="Negash T."/>
            <person name="Nguyen T."/>
            <person name="Nguyen N."/>
            <person name="Nicol R."/>
            <person name="Norbu C."/>
            <person name="Norbu N."/>
            <person name="Novod N."/>
            <person name="O'Neill B."/>
            <person name="Osman S."/>
            <person name="Markiewicz E."/>
            <person name="Oyono O.L."/>
            <person name="Patti C."/>
            <person name="Phunkhang P."/>
            <person name="Pierre F."/>
            <person name="Priest M."/>
            <person name="Raghuraman S."/>
            <person name="Rege F."/>
            <person name="Reyes R."/>
            <person name="Rise C."/>
            <person name="Rogov P."/>
            <person name="Ross K."/>
            <person name="Ryan E."/>
            <person name="Settipalli S."/>
            <person name="Shea T."/>
            <person name="Sherpa N."/>
            <person name="Shi L."/>
            <person name="Shih D."/>
            <person name="Sparrow T."/>
            <person name="Spaulding J."/>
            <person name="Stalker J."/>
            <person name="Stange-Thomann N."/>
            <person name="Stavropoulos S."/>
            <person name="Stone C."/>
            <person name="Strader C."/>
            <person name="Tesfaye S."/>
            <person name="Thomson T."/>
            <person name="Thoulutsang Y."/>
            <person name="Thoulutsang D."/>
            <person name="Topham K."/>
            <person name="Topping I."/>
            <person name="Tsamla T."/>
            <person name="Vassiliev H."/>
            <person name="Vo A."/>
            <person name="Wangchuk T."/>
            <person name="Wangdi T."/>
            <person name="Weiand M."/>
            <person name="Wilkinson J."/>
            <person name="Wilson A."/>
            <person name="Yadav S."/>
            <person name="Young G."/>
            <person name="Yu Q."/>
            <person name="Zembek L."/>
            <person name="Zhong D."/>
            <person name="Zimmer A."/>
            <person name="Zwirko Z."/>
            <person name="Jaffe D.B."/>
            <person name="Alvarez P."/>
            <person name="Brockman W."/>
            <person name="Butler J."/>
            <person name="Chin C."/>
            <person name="Gnerre S."/>
            <person name="MacCallum I."/>
            <person name="Graves J.A."/>
            <person name="Ponting C.P."/>
            <person name="Breen M."/>
            <person name="Samollow P.B."/>
            <person name="Lander E.S."/>
            <person name="Lindblad-Toh K."/>
        </authorList>
    </citation>
    <scope>NUCLEOTIDE SEQUENCE [LARGE SCALE GENOMIC DNA]</scope>
</reference>
<evidence type="ECO:0000256" key="8">
    <source>
        <dbReference type="ARBA" id="ARBA00023180"/>
    </source>
</evidence>
<feature type="domain" description="Lipocalin/cytosolic fatty-acid binding" evidence="11">
    <location>
        <begin position="220"/>
        <end position="283"/>
    </location>
</feature>
<keyword evidence="13" id="KW-1185">Reference proteome</keyword>
<evidence type="ECO:0000256" key="2">
    <source>
        <dbReference type="ARBA" id="ARBA00006889"/>
    </source>
</evidence>
<keyword evidence="5" id="KW-0732">Signal</keyword>
<accession>A0A5F8HAN7</accession>
<evidence type="ECO:0000256" key="4">
    <source>
        <dbReference type="ARBA" id="ARBA00022525"/>
    </source>
</evidence>
<feature type="region of interest" description="Disordered" evidence="10">
    <location>
        <begin position="1"/>
        <end position="27"/>
    </location>
</feature>
<evidence type="ECO:0000313" key="13">
    <source>
        <dbReference type="Proteomes" id="UP000002280"/>
    </source>
</evidence>
<keyword evidence="4" id="KW-0964">Secreted</keyword>
<dbReference type="Pfam" id="PF00061">
    <property type="entry name" value="Lipocalin"/>
    <property type="match status" value="2"/>
</dbReference>
<dbReference type="Ensembl" id="ENSMODT00000066648.1">
    <property type="protein sequence ID" value="ENSMODP00000056669.1"/>
    <property type="gene ID" value="ENSMODG00000017313.4"/>
</dbReference>
<dbReference type="Gene3D" id="2.40.128.20">
    <property type="match status" value="2"/>
</dbReference>
<dbReference type="PANTHER" id="PTHR11430">
    <property type="entry name" value="LIPOCALIN"/>
    <property type="match status" value="1"/>
</dbReference>
<dbReference type="Proteomes" id="UP000002280">
    <property type="component" value="Chromosome 1"/>
</dbReference>
<dbReference type="Bgee" id="ENSMODG00000017313">
    <property type="expression patterns" value="Expressed in lung and 18 other cell types or tissues"/>
</dbReference>
<keyword evidence="7" id="KW-1015">Disulfide bond</keyword>
<evidence type="ECO:0000256" key="5">
    <source>
        <dbReference type="ARBA" id="ARBA00022729"/>
    </source>
</evidence>
<proteinExistence type="inferred from homology"/>
<evidence type="ECO:0000256" key="10">
    <source>
        <dbReference type="SAM" id="MobiDB-lite"/>
    </source>
</evidence>
<dbReference type="PRINTS" id="PR01275">
    <property type="entry name" value="NGELATINASE"/>
</dbReference>